<dbReference type="AlphaFoldDB" id="A0A084WMT2"/>
<dbReference type="EMBL" id="KE525352">
    <property type="protein sequence ID" value="KFB51526.1"/>
    <property type="molecule type" value="Genomic_DNA"/>
</dbReference>
<evidence type="ECO:0000313" key="2">
    <source>
        <dbReference type="EMBL" id="KFB51526.1"/>
    </source>
</evidence>
<gene>
    <name evidence="2" type="ORF">ZHAS_00019588</name>
</gene>
<proteinExistence type="predicted"/>
<reference evidence="2 4" key="1">
    <citation type="journal article" date="2014" name="BMC Genomics">
        <title>Genome sequence of Anopheles sinensis provides insight into genetics basis of mosquito competence for malaria parasites.</title>
        <authorList>
            <person name="Zhou D."/>
            <person name="Zhang D."/>
            <person name="Ding G."/>
            <person name="Shi L."/>
            <person name="Hou Q."/>
            <person name="Ye Y."/>
            <person name="Xu Y."/>
            <person name="Zhou H."/>
            <person name="Xiong C."/>
            <person name="Li S."/>
            <person name="Yu J."/>
            <person name="Hong S."/>
            <person name="Yu X."/>
            <person name="Zou P."/>
            <person name="Chen C."/>
            <person name="Chang X."/>
            <person name="Wang W."/>
            <person name="Lv Y."/>
            <person name="Sun Y."/>
            <person name="Ma L."/>
            <person name="Shen B."/>
            <person name="Zhu C."/>
        </authorList>
    </citation>
    <scope>NUCLEOTIDE SEQUENCE [LARGE SCALE GENOMIC DNA]</scope>
</reference>
<dbReference type="EnsemblMetazoa" id="ASIC019588-RA">
    <property type="protein sequence ID" value="ASIC019588-PA"/>
    <property type="gene ID" value="ASIC019588"/>
</dbReference>
<protein>
    <submittedName>
        <fullName evidence="2 3">Beta-galactosidase</fullName>
    </submittedName>
</protein>
<feature type="region of interest" description="Disordered" evidence="1">
    <location>
        <begin position="1"/>
        <end position="67"/>
    </location>
</feature>
<dbReference type="VEuPathDB" id="VectorBase:ASIC019588"/>
<organism evidence="2">
    <name type="scientific">Anopheles sinensis</name>
    <name type="common">Mosquito</name>
    <dbReference type="NCBI Taxonomy" id="74873"/>
    <lineage>
        <taxon>Eukaryota</taxon>
        <taxon>Metazoa</taxon>
        <taxon>Ecdysozoa</taxon>
        <taxon>Arthropoda</taxon>
        <taxon>Hexapoda</taxon>
        <taxon>Insecta</taxon>
        <taxon>Pterygota</taxon>
        <taxon>Neoptera</taxon>
        <taxon>Endopterygota</taxon>
        <taxon>Diptera</taxon>
        <taxon>Nematocera</taxon>
        <taxon>Culicoidea</taxon>
        <taxon>Culicidae</taxon>
        <taxon>Anophelinae</taxon>
        <taxon>Anopheles</taxon>
    </lineage>
</organism>
<evidence type="ECO:0000256" key="1">
    <source>
        <dbReference type="SAM" id="MobiDB-lite"/>
    </source>
</evidence>
<evidence type="ECO:0000313" key="3">
    <source>
        <dbReference type="EnsemblMetazoa" id="ASIC019588-PA"/>
    </source>
</evidence>
<keyword evidence="4" id="KW-1185">Reference proteome</keyword>
<dbReference type="EMBL" id="ATLV01024509">
    <property type="status" value="NOT_ANNOTATED_CDS"/>
    <property type="molecule type" value="Genomic_DNA"/>
</dbReference>
<accession>A0A084WMT2</accession>
<sequence length="67" mass="7494">MSKESSHLPLSALPALNDPNLDEVPNRLVQNSSTKHEGTSETSRQIQPNGMEVDRSLRNGRTLVRQR</sequence>
<feature type="compositionally biased region" description="Low complexity" evidence="1">
    <location>
        <begin position="7"/>
        <end position="16"/>
    </location>
</feature>
<dbReference type="Proteomes" id="UP000030765">
    <property type="component" value="Unassembled WGS sequence"/>
</dbReference>
<evidence type="ECO:0000313" key="4">
    <source>
        <dbReference type="Proteomes" id="UP000030765"/>
    </source>
</evidence>
<name>A0A084WMT2_ANOSI</name>
<reference evidence="3" key="2">
    <citation type="submission" date="2020-05" db="UniProtKB">
        <authorList>
            <consortium name="EnsemblMetazoa"/>
        </authorList>
    </citation>
    <scope>IDENTIFICATION</scope>
</reference>